<dbReference type="Proteomes" id="UP000292445">
    <property type="component" value="Unassembled WGS sequence"/>
</dbReference>
<dbReference type="PANTHER" id="PTHR48229">
    <property type="entry name" value="CAIB/BAIF FAMILY ENZYME (AFU_ORTHOLOGUE AFUA_1G05360)-RELATED"/>
    <property type="match status" value="1"/>
</dbReference>
<evidence type="ECO:0000256" key="1">
    <source>
        <dbReference type="SAM" id="MobiDB-lite"/>
    </source>
</evidence>
<keyword evidence="2" id="KW-0808">Transferase</keyword>
<dbReference type="PANTHER" id="PTHR48229:SF1">
    <property type="entry name" value="ALPHA METHYLACYL-COA RACEMASE-RELATED"/>
    <property type="match status" value="1"/>
</dbReference>
<accession>A0A4Q7NEX2</accession>
<dbReference type="AlphaFoldDB" id="A0A4Q7NEX2"/>
<dbReference type="InterPro" id="IPR003673">
    <property type="entry name" value="CoA-Trfase_fam_III"/>
</dbReference>
<gene>
    <name evidence="2" type="ORF">EV675_3840</name>
</gene>
<dbReference type="InterPro" id="IPR052985">
    <property type="entry name" value="CoA-trans_III_biosynth/detox"/>
</dbReference>
<reference evidence="2 3" key="1">
    <citation type="submission" date="2019-02" db="EMBL/GenBank/DDBJ databases">
        <title>Genomic Encyclopedia of Type Strains, Phase IV (KMG-IV): sequencing the most valuable type-strain genomes for metagenomic binning, comparative biology and taxonomic classification.</title>
        <authorList>
            <person name="Goeker M."/>
        </authorList>
    </citation>
    <scope>NUCLEOTIDE SEQUENCE [LARGE SCALE GENOMIC DNA]</scope>
    <source>
        <strain evidence="2 3">K24</strain>
    </source>
</reference>
<dbReference type="OrthoDB" id="9058532at2"/>
<organism evidence="2 3">
    <name type="scientific">Pigmentiphaga kullae</name>
    <dbReference type="NCBI Taxonomy" id="151784"/>
    <lineage>
        <taxon>Bacteria</taxon>
        <taxon>Pseudomonadati</taxon>
        <taxon>Pseudomonadota</taxon>
        <taxon>Betaproteobacteria</taxon>
        <taxon>Burkholderiales</taxon>
        <taxon>Alcaligenaceae</taxon>
        <taxon>Pigmentiphaga</taxon>
    </lineage>
</organism>
<proteinExistence type="predicted"/>
<dbReference type="SUPFAM" id="SSF89796">
    <property type="entry name" value="CoA-transferase family III (CaiB/BaiF)"/>
    <property type="match status" value="2"/>
</dbReference>
<sequence>MASEHAGAPERRVRAIADDLLAGAGLPGLTAFTLAGPRPALDSPLPLADIASAFQLAVAHGTTLVAQGTPRAHYEVSPAQALAGLEPTHFQRIHDHRFPQSSHGKELKSDFYPTADGRWFLPSGSYPHLRDGTLALLNCANTAPALAAAIRRWPAQELEDAVAGHGLPGAWARTPEAWLASDAGAAIASAPLLTVRPLRAGAPVVGGLAGLRVLDLSHVIAGPVVARHFAFHGGDVLRISSPAQPDPLPQILDTGIGKRNAFTDFNDPDDLARVRVLATDADIVVDSWRPGALARFGLDAAGLLPRAGRDFVHVSVSAYGHDGPWGTRKAFDQVVQAATGIAALHARDGKPRLSPTRLLTDYLTGQLGILGTLAALRQRQQSGGSWEVRVSLARVATYLLAWADPSHRGGDAFDALAPQLVTRHGPFGTTHHVAPAVAGLDDGTTPGPHPLGSSPAAWAPSPLRP</sequence>
<name>A0A4Q7NEX2_9BURK</name>
<dbReference type="RefSeq" id="WP_130358824.1">
    <property type="nucleotide sequence ID" value="NZ_SGXC01000002.1"/>
</dbReference>
<evidence type="ECO:0000313" key="2">
    <source>
        <dbReference type="EMBL" id="RZS81217.1"/>
    </source>
</evidence>
<dbReference type="EMBL" id="SGXC01000002">
    <property type="protein sequence ID" value="RZS81217.1"/>
    <property type="molecule type" value="Genomic_DNA"/>
</dbReference>
<dbReference type="GO" id="GO:0016740">
    <property type="term" value="F:transferase activity"/>
    <property type="evidence" value="ECO:0007669"/>
    <property type="project" value="UniProtKB-KW"/>
</dbReference>
<evidence type="ECO:0000313" key="3">
    <source>
        <dbReference type="Proteomes" id="UP000292445"/>
    </source>
</evidence>
<comment type="caution">
    <text evidence="2">The sequence shown here is derived from an EMBL/GenBank/DDBJ whole genome shotgun (WGS) entry which is preliminary data.</text>
</comment>
<feature type="region of interest" description="Disordered" evidence="1">
    <location>
        <begin position="437"/>
        <end position="465"/>
    </location>
</feature>
<keyword evidence="3" id="KW-1185">Reference proteome</keyword>
<dbReference type="Pfam" id="PF02515">
    <property type="entry name" value="CoA_transf_3"/>
    <property type="match status" value="1"/>
</dbReference>
<dbReference type="InterPro" id="IPR023606">
    <property type="entry name" value="CoA-Trfase_III_dom_1_sf"/>
</dbReference>
<dbReference type="Gene3D" id="3.40.50.10540">
    <property type="entry name" value="Crotonobetainyl-coa:carnitine coa-transferase, domain 1"/>
    <property type="match status" value="1"/>
</dbReference>
<protein>
    <submittedName>
        <fullName evidence="2">CoA transferase family III</fullName>
    </submittedName>
</protein>